<sequence length="153" mass="17075">MQQGFLPIGADPRKAMHPFLPWSSGLETNPTQEIRLKITAEPASSLLGMLRMVEGTIEHTRVSKSWSVKRPENELSTITLCTLTILKPLVHRAGSIAIPANSVAARDLLACMFRLFLTVSWNHQHDSGWCDFPQVSQAGQCFQEQKVEYIASQ</sequence>
<evidence type="ECO:0000313" key="2">
    <source>
        <dbReference type="Proteomes" id="UP000054563"/>
    </source>
</evidence>
<protein>
    <submittedName>
        <fullName evidence="1">Uncharacterized protein</fullName>
    </submittedName>
</protein>
<dbReference type="Proteomes" id="UP000054563">
    <property type="component" value="Unassembled WGS sequence"/>
</dbReference>
<accession>A0A0J8RKZ3</accession>
<organism evidence="1 2">
    <name type="scientific">Coccidioides immitis H538.4</name>
    <dbReference type="NCBI Taxonomy" id="396776"/>
    <lineage>
        <taxon>Eukaryota</taxon>
        <taxon>Fungi</taxon>
        <taxon>Dikarya</taxon>
        <taxon>Ascomycota</taxon>
        <taxon>Pezizomycotina</taxon>
        <taxon>Eurotiomycetes</taxon>
        <taxon>Eurotiomycetidae</taxon>
        <taxon>Onygenales</taxon>
        <taxon>Onygenaceae</taxon>
        <taxon>Coccidioides</taxon>
    </lineage>
</organism>
<dbReference type="VEuPathDB" id="FungiDB:CIHG_03333"/>
<name>A0A0J8RKZ3_COCIT</name>
<evidence type="ECO:0000313" key="1">
    <source>
        <dbReference type="EMBL" id="KMU85805.1"/>
    </source>
</evidence>
<proteinExistence type="predicted"/>
<gene>
    <name evidence="1" type="ORF">CIHG_03333</name>
</gene>
<dbReference type="AlphaFoldDB" id="A0A0J8RKZ3"/>
<dbReference type="EMBL" id="DS016990">
    <property type="protein sequence ID" value="KMU85805.1"/>
    <property type="molecule type" value="Genomic_DNA"/>
</dbReference>
<reference evidence="2" key="1">
    <citation type="journal article" date="2010" name="Genome Res.">
        <title>Population genomic sequencing of Coccidioides fungi reveals recent hybridization and transposon control.</title>
        <authorList>
            <person name="Neafsey D.E."/>
            <person name="Barker B.M."/>
            <person name="Sharpton T.J."/>
            <person name="Stajich J.E."/>
            <person name="Park D.J."/>
            <person name="Whiston E."/>
            <person name="Hung C.-Y."/>
            <person name="McMahan C."/>
            <person name="White J."/>
            <person name="Sykes S."/>
            <person name="Heiman D."/>
            <person name="Young S."/>
            <person name="Zeng Q."/>
            <person name="Abouelleil A."/>
            <person name="Aftuck L."/>
            <person name="Bessette D."/>
            <person name="Brown A."/>
            <person name="FitzGerald M."/>
            <person name="Lui A."/>
            <person name="Macdonald J.P."/>
            <person name="Priest M."/>
            <person name="Orbach M.J."/>
            <person name="Galgiani J.N."/>
            <person name="Kirkland T.N."/>
            <person name="Cole G.T."/>
            <person name="Birren B.W."/>
            <person name="Henn M.R."/>
            <person name="Taylor J.W."/>
            <person name="Rounsley S.D."/>
        </authorList>
    </citation>
    <scope>NUCLEOTIDE SEQUENCE [LARGE SCALE GENOMIC DNA]</scope>
    <source>
        <strain evidence="2">H538.4</strain>
    </source>
</reference>